<dbReference type="InterPro" id="IPR020904">
    <property type="entry name" value="Sc_DH/Rdtase_CS"/>
</dbReference>
<dbReference type="FunFam" id="3.40.50.720:FF:000173">
    <property type="entry name" value="3-oxoacyl-[acyl-carrier protein] reductase"/>
    <property type="match status" value="1"/>
</dbReference>
<dbReference type="Gene3D" id="3.40.50.720">
    <property type="entry name" value="NAD(P)-binding Rossmann-like Domain"/>
    <property type="match status" value="1"/>
</dbReference>
<evidence type="ECO:0000256" key="3">
    <source>
        <dbReference type="RuleBase" id="RU000363"/>
    </source>
</evidence>
<dbReference type="GO" id="GO:0032787">
    <property type="term" value="P:monocarboxylic acid metabolic process"/>
    <property type="evidence" value="ECO:0007669"/>
    <property type="project" value="UniProtKB-ARBA"/>
</dbReference>
<evidence type="ECO:0000256" key="1">
    <source>
        <dbReference type="ARBA" id="ARBA00006484"/>
    </source>
</evidence>
<comment type="caution">
    <text evidence="4">The sequence shown here is derived from an EMBL/GenBank/DDBJ whole genome shotgun (WGS) entry which is preliminary data.</text>
</comment>
<dbReference type="SUPFAM" id="SSF51735">
    <property type="entry name" value="NAD(P)-binding Rossmann-fold domains"/>
    <property type="match status" value="1"/>
</dbReference>
<dbReference type="Proteomes" id="UP000315677">
    <property type="component" value="Unassembled WGS sequence"/>
</dbReference>
<evidence type="ECO:0000313" key="5">
    <source>
        <dbReference type="Proteomes" id="UP000315677"/>
    </source>
</evidence>
<dbReference type="InterPro" id="IPR050259">
    <property type="entry name" value="SDR"/>
</dbReference>
<accession>A0A543DQW3</accession>
<dbReference type="PANTHER" id="PTHR42879">
    <property type="entry name" value="3-OXOACYL-(ACYL-CARRIER-PROTEIN) REDUCTASE"/>
    <property type="match status" value="1"/>
</dbReference>
<gene>
    <name evidence="4" type="ORF">FB558_4273</name>
</gene>
<organism evidence="4 5">
    <name type="scientific">Pseudonocardia kunmingensis</name>
    <dbReference type="NCBI Taxonomy" id="630975"/>
    <lineage>
        <taxon>Bacteria</taxon>
        <taxon>Bacillati</taxon>
        <taxon>Actinomycetota</taxon>
        <taxon>Actinomycetes</taxon>
        <taxon>Pseudonocardiales</taxon>
        <taxon>Pseudonocardiaceae</taxon>
        <taxon>Pseudonocardia</taxon>
    </lineage>
</organism>
<dbReference type="Pfam" id="PF00106">
    <property type="entry name" value="adh_short"/>
    <property type="match status" value="1"/>
</dbReference>
<dbReference type="InterPro" id="IPR002347">
    <property type="entry name" value="SDR_fam"/>
</dbReference>
<keyword evidence="5" id="KW-1185">Reference proteome</keyword>
<proteinExistence type="inferred from homology"/>
<dbReference type="OrthoDB" id="286404at2"/>
<evidence type="ECO:0000256" key="2">
    <source>
        <dbReference type="ARBA" id="ARBA00023002"/>
    </source>
</evidence>
<name>A0A543DQW3_9PSEU</name>
<dbReference type="RefSeq" id="WP_142056035.1">
    <property type="nucleotide sequence ID" value="NZ_VFPA01000002.1"/>
</dbReference>
<dbReference type="AlphaFoldDB" id="A0A543DQW3"/>
<dbReference type="PROSITE" id="PS00061">
    <property type="entry name" value="ADH_SHORT"/>
    <property type="match status" value="1"/>
</dbReference>
<dbReference type="PRINTS" id="PR00081">
    <property type="entry name" value="GDHRDH"/>
</dbReference>
<dbReference type="GO" id="GO:0016491">
    <property type="term" value="F:oxidoreductase activity"/>
    <property type="evidence" value="ECO:0007669"/>
    <property type="project" value="UniProtKB-KW"/>
</dbReference>
<sequence length="263" mass="27351">MTGNEPRPVGFGRLVGRSVVITGSGAGVGLGRSLAIGFARAGADLTLNHVGEEPAVFEAFLQELRALGARVGTVEGDISREEVATALVDKAVRDHGGVDVLVNNAAVSEPAVTAAMSLATWQRTIDVNLTGVFLATRAALGPMLVQSRGRIISVASQIALKGGREHSHYAAAKAGIIAFTKSVALEVAHHGITANTIAPGPLNTRLMANVSERWRRDKLAELVIPRFGEPEEVVPTALLLASDPAGNLYTGQTLGPNCGDVMP</sequence>
<protein>
    <submittedName>
        <fullName evidence="4">3-oxoacyl-[acyl-carrier protein] reductase</fullName>
    </submittedName>
</protein>
<dbReference type="PANTHER" id="PTHR42879:SF2">
    <property type="entry name" value="3-OXOACYL-[ACYL-CARRIER-PROTEIN] REDUCTASE FABG"/>
    <property type="match status" value="1"/>
</dbReference>
<comment type="similarity">
    <text evidence="1 3">Belongs to the short-chain dehydrogenases/reductases (SDR) family.</text>
</comment>
<dbReference type="PRINTS" id="PR00080">
    <property type="entry name" value="SDRFAMILY"/>
</dbReference>
<reference evidence="4 5" key="1">
    <citation type="submission" date="2019-06" db="EMBL/GenBank/DDBJ databases">
        <title>Sequencing the genomes of 1000 actinobacteria strains.</title>
        <authorList>
            <person name="Klenk H.-P."/>
        </authorList>
    </citation>
    <scope>NUCLEOTIDE SEQUENCE [LARGE SCALE GENOMIC DNA]</scope>
    <source>
        <strain evidence="4 5">DSM 45301</strain>
    </source>
</reference>
<evidence type="ECO:0000313" key="4">
    <source>
        <dbReference type="EMBL" id="TQM11704.1"/>
    </source>
</evidence>
<dbReference type="InterPro" id="IPR036291">
    <property type="entry name" value="NAD(P)-bd_dom_sf"/>
</dbReference>
<dbReference type="EMBL" id="VFPA01000002">
    <property type="protein sequence ID" value="TQM11704.1"/>
    <property type="molecule type" value="Genomic_DNA"/>
</dbReference>
<keyword evidence="2" id="KW-0560">Oxidoreductase</keyword>